<reference evidence="2" key="1">
    <citation type="submission" date="2019-07" db="EMBL/GenBank/DDBJ databases">
        <authorList>
            <person name="Cubo M.T."/>
            <person name="Espuny M.D.R."/>
            <person name="Balsanelli E."/>
        </authorList>
    </citation>
    <scope>NUCLEOTIDE SEQUENCE [LARGE SCALE GENOMIC DNA]</scope>
</reference>
<gene>
    <name evidence="1" type="ORF">Smphiort11_096</name>
</gene>
<sequence>MPRALIVNGILHCGKEMQLIFQKNLSKNVSQISIQNSINYAREHGVLWSYGYKDLNIHIDPKAFAAISVMITEDINAKG</sequence>
<organism evidence="1 2">
    <name type="scientific">Sinorhizobium phage ort11</name>
    <dbReference type="NCBI Taxonomy" id="2599764"/>
    <lineage>
        <taxon>Viruses</taxon>
        <taxon>Duplodnaviria</taxon>
        <taxon>Heunggongvirae</taxon>
        <taxon>Uroviricota</taxon>
        <taxon>Caudoviricetes</taxon>
        <taxon>Schitoviridae</taxon>
        <taxon>Huelvavirus</taxon>
        <taxon>Huelvavirus ort11</taxon>
    </lineage>
</organism>
<evidence type="ECO:0000313" key="1">
    <source>
        <dbReference type="EMBL" id="QEP29894.1"/>
    </source>
</evidence>
<proteinExistence type="predicted"/>
<dbReference type="EMBL" id="MN228696">
    <property type="protein sequence ID" value="QEP29894.1"/>
    <property type="molecule type" value="Genomic_DNA"/>
</dbReference>
<dbReference type="Proteomes" id="UP000322838">
    <property type="component" value="Segment"/>
</dbReference>
<accession>A0A5C2H1I1</accession>
<protein>
    <submittedName>
        <fullName evidence="1">Uncharacterized protein</fullName>
    </submittedName>
</protein>
<evidence type="ECO:0000313" key="2">
    <source>
        <dbReference type="Proteomes" id="UP000322838"/>
    </source>
</evidence>
<name>A0A5C2H1I1_9CAUD</name>
<keyword evidence="2" id="KW-1185">Reference proteome</keyword>